<accession>A0ABV6KXG7</accession>
<dbReference type="InterPro" id="IPR042274">
    <property type="entry name" value="YycH/YycI_2"/>
</dbReference>
<dbReference type="CDD" id="cd15787">
    <property type="entry name" value="YycH_N"/>
    <property type="match status" value="1"/>
</dbReference>
<proteinExistence type="predicted"/>
<dbReference type="EMBL" id="JBHLUU010000108">
    <property type="protein sequence ID" value="MFC0476656.1"/>
    <property type="molecule type" value="Genomic_DNA"/>
</dbReference>
<dbReference type="Gene3D" id="3.30.310.160">
    <property type="entry name" value="YycH protein, domain 2"/>
    <property type="match status" value="1"/>
</dbReference>
<dbReference type="RefSeq" id="WP_160547716.1">
    <property type="nucleotide sequence ID" value="NZ_JBHLUU010000108.1"/>
</dbReference>
<feature type="transmembrane region" description="Helical" evidence="1">
    <location>
        <begin position="9"/>
        <end position="28"/>
    </location>
</feature>
<evidence type="ECO:0000256" key="1">
    <source>
        <dbReference type="SAM" id="Phobius"/>
    </source>
</evidence>
<sequence length="439" mass="50981">MKYETIKSIVLLILVVFSILLTWMLWTYQPNYDTLKESGNTVEEVSLGETKELSKIVRPERLFFHQGEKHYGTFDSFEIDQTMKELSLWGFSEFEDISDLVKNIPSFIYDKNALELIFPDIVPLKEYRSALQLPSNDIPKSNFDRIVIDLEPETREGGVVYFISSKEQEVLRAYVSASYINDFKERYLMDISANEKFALYEPINRESFTMLRKDPVKIALYKYLYLKIQTEKLRDALFSDPNLVSKNYSSFGEEYTDTTTLMSVNYETNTVSYLKTENVESGTTTKSENLLEKSIDFINSHGGWTDNYRYVGMDQSEQVILFRLYDLSGYPIFGDNGVSEILQIWNASEINKYYRSNFMLGSRVEATEITLPSGTNVLEQLTNIEGFDLDFLQDLTIGYHMSKDSQDVIFLEPAWYYKYNDEWKMVPSSEDGGIKHGLE</sequence>
<dbReference type="InterPro" id="IPR009996">
    <property type="entry name" value="YycH"/>
</dbReference>
<protein>
    <submittedName>
        <fullName evidence="3">YycH family regulatory protein</fullName>
    </submittedName>
</protein>
<reference evidence="3 4" key="1">
    <citation type="submission" date="2024-09" db="EMBL/GenBank/DDBJ databases">
        <authorList>
            <person name="Sun Q."/>
            <person name="Mori K."/>
        </authorList>
    </citation>
    <scope>NUCLEOTIDE SEQUENCE [LARGE SCALE GENOMIC DNA]</scope>
    <source>
        <strain evidence="3 4">CGMCC 1.9126</strain>
    </source>
</reference>
<evidence type="ECO:0000313" key="4">
    <source>
        <dbReference type="Proteomes" id="UP001589738"/>
    </source>
</evidence>
<keyword evidence="1" id="KW-0472">Membrane</keyword>
<keyword evidence="1" id="KW-1133">Transmembrane helix</keyword>
<evidence type="ECO:0000259" key="2">
    <source>
        <dbReference type="Pfam" id="PF07435"/>
    </source>
</evidence>
<name>A0ABV6KXG7_9BACI</name>
<gene>
    <name evidence="3" type="ORF">ACFFHF_15735</name>
</gene>
<keyword evidence="1" id="KW-0812">Transmembrane</keyword>
<comment type="caution">
    <text evidence="3">The sequence shown here is derived from an EMBL/GenBank/DDBJ whole genome shotgun (WGS) entry which is preliminary data.</text>
</comment>
<dbReference type="Gene3D" id="3.10.450.310">
    <property type="match status" value="1"/>
</dbReference>
<keyword evidence="4" id="KW-1185">Reference proteome</keyword>
<evidence type="ECO:0000313" key="3">
    <source>
        <dbReference type="EMBL" id="MFC0476656.1"/>
    </source>
</evidence>
<dbReference type="Pfam" id="PF07435">
    <property type="entry name" value="YycH"/>
    <property type="match status" value="1"/>
</dbReference>
<dbReference type="Proteomes" id="UP001589738">
    <property type="component" value="Unassembled WGS sequence"/>
</dbReference>
<feature type="domain" description="Regulatory protein YycH" evidence="2">
    <location>
        <begin position="4"/>
        <end position="438"/>
    </location>
</feature>
<organism evidence="3 4">
    <name type="scientific">Robertmurraya beringensis</name>
    <dbReference type="NCBI Taxonomy" id="641660"/>
    <lineage>
        <taxon>Bacteria</taxon>
        <taxon>Bacillati</taxon>
        <taxon>Bacillota</taxon>
        <taxon>Bacilli</taxon>
        <taxon>Bacillales</taxon>
        <taxon>Bacillaceae</taxon>
        <taxon>Robertmurraya</taxon>
    </lineage>
</organism>